<keyword evidence="2" id="KW-1185">Reference proteome</keyword>
<protein>
    <submittedName>
        <fullName evidence="1">Uncharacterized protein</fullName>
    </submittedName>
</protein>
<dbReference type="Proteomes" id="UP000827872">
    <property type="component" value="Linkage Group LG06"/>
</dbReference>
<reference evidence="1" key="1">
    <citation type="submission" date="2021-08" db="EMBL/GenBank/DDBJ databases">
        <title>The first chromosome-level gecko genome reveals the dynamic sex chromosomes of Neotropical dwarf geckos (Sphaerodactylidae: Sphaerodactylus).</title>
        <authorList>
            <person name="Pinto B.J."/>
            <person name="Keating S.E."/>
            <person name="Gamble T."/>
        </authorList>
    </citation>
    <scope>NUCLEOTIDE SEQUENCE</scope>
    <source>
        <strain evidence="1">TG3544</strain>
    </source>
</reference>
<proteinExistence type="predicted"/>
<dbReference type="EMBL" id="CM037619">
    <property type="protein sequence ID" value="KAH8008162.1"/>
    <property type="molecule type" value="Genomic_DNA"/>
</dbReference>
<accession>A0ACB8FSB8</accession>
<sequence>MGCRLLQVVLPAVISALLLWEGIECRAEGYDLTVPSQVTVQDGLCVDIPCTFSYPTSHDDTQAELYGYWYVEGKQGGRARLVATNDPKEEKHIDTKFRNRFEVSRPKLNRGDCTLTIHYAAKADEGAYHFRMEKGHQKYSYSEKAEQSSVIVTEREINITVPGPVRAGQRETIFCKTQICNYREIPKINWLRPFNFSSLEISSSVKHNYVEGRMDFIPKAANHQQNVTCRFTYGEGFTYRTAEKTVMLDVHYPPRMLQFNMHLVHRGDGHKEDRQNVSEVIARAGDSLVVRCEADANPKSTQTWGKLQAKQHSSHIHQPTSNDELHLPNLRQDDSGEYECWANNQEGSSRGILSIRVTGSGTWD</sequence>
<comment type="caution">
    <text evidence="1">The sequence shown here is derived from an EMBL/GenBank/DDBJ whole genome shotgun (WGS) entry which is preliminary data.</text>
</comment>
<evidence type="ECO:0000313" key="2">
    <source>
        <dbReference type="Proteomes" id="UP000827872"/>
    </source>
</evidence>
<evidence type="ECO:0000313" key="1">
    <source>
        <dbReference type="EMBL" id="KAH8008162.1"/>
    </source>
</evidence>
<name>A0ACB8FSB8_9SAUR</name>
<gene>
    <name evidence="1" type="ORF">K3G42_028144</name>
</gene>
<organism evidence="1 2">
    <name type="scientific">Sphaerodactylus townsendi</name>
    <dbReference type="NCBI Taxonomy" id="933632"/>
    <lineage>
        <taxon>Eukaryota</taxon>
        <taxon>Metazoa</taxon>
        <taxon>Chordata</taxon>
        <taxon>Craniata</taxon>
        <taxon>Vertebrata</taxon>
        <taxon>Euteleostomi</taxon>
        <taxon>Lepidosauria</taxon>
        <taxon>Squamata</taxon>
        <taxon>Bifurcata</taxon>
        <taxon>Gekkota</taxon>
        <taxon>Sphaerodactylidae</taxon>
        <taxon>Sphaerodactylus</taxon>
    </lineage>
</organism>